<evidence type="ECO:0000256" key="1">
    <source>
        <dbReference type="ARBA" id="ARBA00004429"/>
    </source>
</evidence>
<dbReference type="SMART" id="SM00091">
    <property type="entry name" value="PAS"/>
    <property type="match status" value="1"/>
</dbReference>
<dbReference type="PROSITE" id="PS50111">
    <property type="entry name" value="CHEMOTAXIS_TRANSDUC_2"/>
    <property type="match status" value="1"/>
</dbReference>
<feature type="compositionally biased region" description="Polar residues" evidence="6">
    <location>
        <begin position="295"/>
        <end position="312"/>
    </location>
</feature>
<dbReference type="HOGENOM" id="CLU_000445_107_26_6"/>
<dbReference type="PROSITE" id="PS50112">
    <property type="entry name" value="PAS"/>
    <property type="match status" value="1"/>
</dbReference>
<evidence type="ECO:0000256" key="7">
    <source>
        <dbReference type="SAM" id="Phobius"/>
    </source>
</evidence>
<dbReference type="PROSITE" id="PS50192">
    <property type="entry name" value="T_SNARE"/>
    <property type="match status" value="1"/>
</dbReference>
<feature type="domain" description="Methyl-accepting transducer" evidence="8">
    <location>
        <begin position="258"/>
        <end position="494"/>
    </location>
</feature>
<feature type="transmembrane region" description="Helical" evidence="7">
    <location>
        <begin position="159"/>
        <end position="178"/>
    </location>
</feature>
<keyword evidence="7" id="KW-0812">Transmembrane</keyword>
<dbReference type="CDD" id="cd11386">
    <property type="entry name" value="MCP_signal"/>
    <property type="match status" value="1"/>
</dbReference>
<gene>
    <name evidence="11" type="ordered locus">Hhal_1125</name>
</gene>
<feature type="region of interest" description="Disordered" evidence="6">
    <location>
        <begin position="262"/>
        <end position="331"/>
    </location>
</feature>
<dbReference type="InterPro" id="IPR001610">
    <property type="entry name" value="PAC"/>
</dbReference>
<evidence type="ECO:0000259" key="10">
    <source>
        <dbReference type="PROSITE" id="PS50192"/>
    </source>
</evidence>
<evidence type="ECO:0000256" key="3">
    <source>
        <dbReference type="ARBA" id="ARBA00023224"/>
    </source>
</evidence>
<dbReference type="PANTHER" id="PTHR32089">
    <property type="entry name" value="METHYL-ACCEPTING CHEMOTAXIS PROTEIN MCPB"/>
    <property type="match status" value="1"/>
</dbReference>
<dbReference type="STRING" id="349124.Hhal_1125"/>
<dbReference type="NCBIfam" id="TIGR00229">
    <property type="entry name" value="sensory_box"/>
    <property type="match status" value="1"/>
</dbReference>
<proteinExistence type="inferred from homology"/>
<dbReference type="SMART" id="SM00283">
    <property type="entry name" value="MA"/>
    <property type="match status" value="1"/>
</dbReference>
<keyword evidence="12" id="KW-1185">Reference proteome</keyword>
<keyword evidence="7" id="KW-0472">Membrane</keyword>
<comment type="similarity">
    <text evidence="4">Belongs to the methyl-accepting chemotaxis (MCP) protein family.</text>
</comment>
<evidence type="ECO:0000259" key="9">
    <source>
        <dbReference type="PROSITE" id="PS50112"/>
    </source>
</evidence>
<feature type="compositionally biased region" description="Basic and acidic residues" evidence="6">
    <location>
        <begin position="314"/>
        <end position="327"/>
    </location>
</feature>
<protein>
    <submittedName>
        <fullName evidence="11">Methyl-accepting chemotaxis sensory transducer</fullName>
    </submittedName>
</protein>
<evidence type="ECO:0000256" key="6">
    <source>
        <dbReference type="SAM" id="MobiDB-lite"/>
    </source>
</evidence>
<evidence type="ECO:0000313" key="11">
    <source>
        <dbReference type="EMBL" id="ABM61901.1"/>
    </source>
</evidence>
<dbReference type="Gene3D" id="1.10.287.950">
    <property type="entry name" value="Methyl-accepting chemotaxis protein"/>
    <property type="match status" value="1"/>
</dbReference>
<dbReference type="InterPro" id="IPR000014">
    <property type="entry name" value="PAS"/>
</dbReference>
<dbReference type="InterPro" id="IPR000727">
    <property type="entry name" value="T_SNARE_dom"/>
</dbReference>
<feature type="compositionally biased region" description="Basic and acidic residues" evidence="6">
    <location>
        <begin position="276"/>
        <end position="288"/>
    </location>
</feature>
<evidence type="ECO:0000313" key="12">
    <source>
        <dbReference type="Proteomes" id="UP000000647"/>
    </source>
</evidence>
<evidence type="ECO:0000259" key="8">
    <source>
        <dbReference type="PROSITE" id="PS50111"/>
    </source>
</evidence>
<dbReference type="OrthoDB" id="9781845at2"/>
<organism evidence="11 12">
    <name type="scientific">Halorhodospira halophila (strain DSM 244 / SL1)</name>
    <name type="common">Ectothiorhodospira halophila (strain DSM 244 / SL1)</name>
    <dbReference type="NCBI Taxonomy" id="349124"/>
    <lineage>
        <taxon>Bacteria</taxon>
        <taxon>Pseudomonadati</taxon>
        <taxon>Pseudomonadota</taxon>
        <taxon>Gammaproteobacteria</taxon>
        <taxon>Chromatiales</taxon>
        <taxon>Ectothiorhodospiraceae</taxon>
        <taxon>Halorhodospira</taxon>
    </lineage>
</organism>
<dbReference type="AlphaFoldDB" id="A1WW39"/>
<dbReference type="GO" id="GO:0007165">
    <property type="term" value="P:signal transduction"/>
    <property type="evidence" value="ECO:0007669"/>
    <property type="project" value="UniProtKB-KW"/>
</dbReference>
<feature type="transmembrane region" description="Helical" evidence="7">
    <location>
        <begin position="184"/>
        <end position="204"/>
    </location>
</feature>
<dbReference type="InterPro" id="IPR013655">
    <property type="entry name" value="PAS_fold_3"/>
</dbReference>
<keyword evidence="2" id="KW-1003">Cell membrane</keyword>
<dbReference type="eggNOG" id="COG0840">
    <property type="taxonomic scope" value="Bacteria"/>
</dbReference>
<evidence type="ECO:0000256" key="4">
    <source>
        <dbReference type="ARBA" id="ARBA00029447"/>
    </source>
</evidence>
<dbReference type="InterPro" id="IPR035965">
    <property type="entry name" value="PAS-like_dom_sf"/>
</dbReference>
<sequence>MRVNDPVTQRRVAVWDGANILSTTDSRGRIRYINEDFVRISGYQPEELIGQPHNVIRHPDMPRVVFEHMWQRLQAGQPWMGIIKNRCKNGDHYWVHAYATAIRDDAGNITEIQSVRQQINDEAVVARAERAYKRLRAAEPDKGALPAGLIGRRAVGSGVWLAAGGTAALLGVILAALLPIGTGLQLLVGIAGVSAFGAASLPMLRQLRGARDQARALLDDPLSEEIYLGRRDHGASIQLALIHQASETQAIAKRLGDDARQLSQEAAGARQSMQAVRDEAQQQSDETRSVATAMEQMSSTVQEVAQNASATADATERAGKQTDRGRQTVEQSTAAVRSLVQGIENAATTIERVNGEAERIGKAATLIGKITKQTHLLALNASVESARAGEAGRSFTVVAEEVRKLAGQTAESTREIDAIIESLQSGSAEAVEAMRESRNRAEQTLAHADESSQSLQEIQAAVDEIRDMAGQIATATEQQGATSQEIARSVSSIEGVAERVTSESLQTDQRLQAVIERIAGIEALTGRFVRRR</sequence>
<dbReference type="FunFam" id="1.10.287.950:FF:000001">
    <property type="entry name" value="Methyl-accepting chemotaxis sensory transducer"/>
    <property type="match status" value="1"/>
</dbReference>
<dbReference type="Gene3D" id="3.30.450.20">
    <property type="entry name" value="PAS domain"/>
    <property type="match status" value="1"/>
</dbReference>
<dbReference type="SUPFAM" id="SSF58104">
    <property type="entry name" value="Methyl-accepting chemotaxis protein (MCP) signaling domain"/>
    <property type="match status" value="1"/>
</dbReference>
<dbReference type="CDD" id="cd00130">
    <property type="entry name" value="PAS"/>
    <property type="match status" value="1"/>
</dbReference>
<reference evidence="11 12" key="2">
    <citation type="journal article" date="2013" name="Stand. Genomic Sci.">
        <title>Complete genome sequence of Halorhodospira halophila SL1.</title>
        <authorList>
            <person name="Challacombe J.F."/>
            <person name="Majid S."/>
            <person name="Deole R."/>
            <person name="Brettin T.S."/>
            <person name="Bruce D."/>
            <person name="Delano S.F."/>
            <person name="Detter J.C."/>
            <person name="Gleasner C.D."/>
            <person name="Han C.S."/>
            <person name="Misra M."/>
            <person name="Reitenga K.G."/>
            <person name="Mikhailova N."/>
            <person name="Woyke T."/>
            <person name="Pitluck S."/>
            <person name="Nolan M."/>
            <person name="Land M.L."/>
            <person name="Saunders E."/>
            <person name="Tapia R."/>
            <person name="Lapidus A."/>
            <person name="Ivanova N."/>
            <person name="Hoff W.D."/>
        </authorList>
    </citation>
    <scope>NUCLEOTIDE SEQUENCE [LARGE SCALE GENOMIC DNA]</scope>
    <source>
        <strain evidence="12">DSM 244 / SL1</strain>
    </source>
</reference>
<feature type="domain" description="T-SNARE coiled-coil homology" evidence="10">
    <location>
        <begin position="445"/>
        <end position="493"/>
    </location>
</feature>
<dbReference type="SUPFAM" id="SSF55785">
    <property type="entry name" value="PYP-like sensor domain (PAS domain)"/>
    <property type="match status" value="1"/>
</dbReference>
<keyword evidence="3 5" id="KW-0807">Transducer</keyword>
<name>A1WW39_HALHL</name>
<accession>A1WW39</accession>
<feature type="domain" description="PAS" evidence="9">
    <location>
        <begin position="25"/>
        <end position="76"/>
    </location>
</feature>
<dbReference type="GO" id="GO:0005886">
    <property type="term" value="C:plasma membrane"/>
    <property type="evidence" value="ECO:0007669"/>
    <property type="project" value="UniProtKB-SubCell"/>
</dbReference>
<dbReference type="Pfam" id="PF00015">
    <property type="entry name" value="MCPsignal"/>
    <property type="match status" value="1"/>
</dbReference>
<dbReference type="Pfam" id="PF08447">
    <property type="entry name" value="PAS_3"/>
    <property type="match status" value="1"/>
</dbReference>
<keyword evidence="7" id="KW-1133">Transmembrane helix</keyword>
<dbReference type="EMBL" id="CP000544">
    <property type="protein sequence ID" value="ABM61901.1"/>
    <property type="molecule type" value="Genomic_DNA"/>
</dbReference>
<dbReference type="KEGG" id="hha:Hhal_1125"/>
<reference evidence="12" key="1">
    <citation type="submission" date="2006-12" db="EMBL/GenBank/DDBJ databases">
        <title>Complete sequence of Halorhodospira halophila SL1.</title>
        <authorList>
            <consortium name="US DOE Joint Genome Institute"/>
            <person name="Copeland A."/>
            <person name="Lucas S."/>
            <person name="Lapidus A."/>
            <person name="Barry K."/>
            <person name="Detter J.C."/>
            <person name="Glavina del Rio T."/>
            <person name="Hammon N."/>
            <person name="Israni S."/>
            <person name="Dalin E."/>
            <person name="Tice H."/>
            <person name="Pitluck S."/>
            <person name="Saunders E."/>
            <person name="Brettin T."/>
            <person name="Bruce D."/>
            <person name="Han C."/>
            <person name="Tapia R."/>
            <person name="Schmutz J."/>
            <person name="Larimer F."/>
            <person name="Land M."/>
            <person name="Hauser L."/>
            <person name="Kyrpides N."/>
            <person name="Mikhailova N."/>
            <person name="Hoff W."/>
            <person name="Richardson P."/>
        </authorList>
    </citation>
    <scope>NUCLEOTIDE SEQUENCE [LARGE SCALE GENOMIC DNA]</scope>
    <source>
        <strain evidence="12">DSM 244 / SL1</strain>
    </source>
</reference>
<dbReference type="InterPro" id="IPR004089">
    <property type="entry name" value="MCPsignal_dom"/>
</dbReference>
<dbReference type="GO" id="GO:0006935">
    <property type="term" value="P:chemotaxis"/>
    <property type="evidence" value="ECO:0007669"/>
    <property type="project" value="UniProtKB-ARBA"/>
</dbReference>
<keyword evidence="2" id="KW-0997">Cell inner membrane</keyword>
<evidence type="ECO:0000256" key="5">
    <source>
        <dbReference type="PROSITE-ProRule" id="PRU00284"/>
    </source>
</evidence>
<dbReference type="SMART" id="SM00086">
    <property type="entry name" value="PAC"/>
    <property type="match status" value="1"/>
</dbReference>
<dbReference type="RefSeq" id="WP_011813924.1">
    <property type="nucleotide sequence ID" value="NC_008789.1"/>
</dbReference>
<dbReference type="PANTHER" id="PTHR32089:SF112">
    <property type="entry name" value="LYSOZYME-LIKE PROTEIN-RELATED"/>
    <property type="match status" value="1"/>
</dbReference>
<evidence type="ECO:0000256" key="2">
    <source>
        <dbReference type="ARBA" id="ARBA00022519"/>
    </source>
</evidence>
<dbReference type="Proteomes" id="UP000000647">
    <property type="component" value="Chromosome"/>
</dbReference>
<comment type="subcellular location">
    <subcellularLocation>
        <location evidence="1">Cell inner membrane</location>
        <topology evidence="1">Multi-pass membrane protein</topology>
    </subcellularLocation>
</comment>